<dbReference type="InterPro" id="IPR002110">
    <property type="entry name" value="Ankyrin_rpt"/>
</dbReference>
<evidence type="ECO:0000256" key="2">
    <source>
        <dbReference type="ARBA" id="ARBA00004394"/>
    </source>
</evidence>
<evidence type="ECO:0000256" key="16">
    <source>
        <dbReference type="SAM" id="MobiDB-lite"/>
    </source>
</evidence>
<dbReference type="FunFam" id="1.25.40.20:FF:000334">
    <property type="entry name" value="S-acyltransferase"/>
    <property type="match status" value="1"/>
</dbReference>
<feature type="repeat" description="ANK" evidence="14">
    <location>
        <begin position="205"/>
        <end position="237"/>
    </location>
</feature>
<accession>A0A498HS33</accession>
<dbReference type="PROSITE" id="PS50088">
    <property type="entry name" value="ANK_REPEAT"/>
    <property type="match status" value="4"/>
</dbReference>
<keyword evidence="12" id="KW-0449">Lipoprotein</keyword>
<evidence type="ECO:0000256" key="12">
    <source>
        <dbReference type="ARBA" id="ARBA00023288"/>
    </source>
</evidence>
<feature type="transmembrane region" description="Helical" evidence="15">
    <location>
        <begin position="348"/>
        <end position="367"/>
    </location>
</feature>
<evidence type="ECO:0000256" key="1">
    <source>
        <dbReference type="ARBA" id="ARBA00004127"/>
    </source>
</evidence>
<dbReference type="AlphaFoldDB" id="A0A498HS33"/>
<dbReference type="PROSITE" id="PS50297">
    <property type="entry name" value="ANK_REP_REGION"/>
    <property type="match status" value="3"/>
</dbReference>
<feature type="region of interest" description="Disordered" evidence="16">
    <location>
        <begin position="621"/>
        <end position="648"/>
    </location>
</feature>
<keyword evidence="15" id="KW-0012">Acyltransferase</keyword>
<feature type="transmembrane region" description="Helical" evidence="15">
    <location>
        <begin position="456"/>
        <end position="480"/>
    </location>
</feature>
<gene>
    <name evidence="18" type="ORF">DVH24_029079</name>
</gene>
<evidence type="ECO:0000313" key="18">
    <source>
        <dbReference type="EMBL" id="RXH74358.1"/>
    </source>
</evidence>
<proteinExistence type="inferred from homology"/>
<evidence type="ECO:0000256" key="14">
    <source>
        <dbReference type="PROSITE-ProRule" id="PRU00023"/>
    </source>
</evidence>
<keyword evidence="5 15" id="KW-0812">Transmembrane</keyword>
<evidence type="ECO:0000256" key="5">
    <source>
        <dbReference type="ARBA" id="ARBA00022692"/>
    </source>
</evidence>
<evidence type="ECO:0000256" key="10">
    <source>
        <dbReference type="ARBA" id="ARBA00023136"/>
    </source>
</evidence>
<sequence length="668" mass="73427">MSSEIEVVEDEVQTRDRESASANSANNNGEANGIGEESLRNDVYTAAAYGDLEKLQRLVECEGCSVSETDGLGYYALQWAALNNRTAAAQYIIEHGGDVNATDHTGQTALHWSAVRGAIQVAELLLQEGARVNAADMYGYQATHVAAQYGQTAFLYHVVSKWNADPDVPDNDGRSPLHWAAYKGFADCIRLLLFLDAYKGRQDKEGCTPLHWAAIRGNLEACTVLVQAGKKEDLMVTDNTGLTPAQLAADKNHRQVAFFLGNARRLLDKRCDGNSRLGRISKLGLAPLLWCIIFVLLVTYTHSVIAGICPELYMELQYDHTILTPTPLPLSNFVAAPNLPKLTAGSVFVAWLGVFLATSGLVLFYRCSSKDPGYIRMNVHDSQNMKDDVRTEPLLKIEINNPALLAGNWSQLCATCKIVRPLRAKHCSTCDRCVEQFDHHCPWVSNCIGKKNKWDFFAFLFLEVLAMVLTGGVTLTRVLSDPLRPSSFGAWINYVATSHVGALSFLIVDFLLFFGVAVLTVVQASQISRNITTNEMANMMRYNYLRGPGGRFRNPYDHGIRKNCSDFLIKGYNEDVEFIEESAHDEEGIGMRHINSSNLQNGDAYPHRTNGNSHVAINVNSNSTGHHGHVHSAHCSHSNSQGKPKTENVPLGLGLGLGRNSGRSVVAS</sequence>
<feature type="transmembrane region" description="Helical" evidence="15">
    <location>
        <begin position="285"/>
        <end position="308"/>
    </location>
</feature>
<dbReference type="Pfam" id="PF12796">
    <property type="entry name" value="Ank_2"/>
    <property type="match status" value="2"/>
</dbReference>
<feature type="repeat" description="ANK" evidence="14">
    <location>
        <begin position="172"/>
        <end position="204"/>
    </location>
</feature>
<keyword evidence="9 14" id="KW-0040">ANK repeat</keyword>
<evidence type="ECO:0000256" key="6">
    <source>
        <dbReference type="ARBA" id="ARBA00022737"/>
    </source>
</evidence>
<dbReference type="EC" id="2.3.1.225" evidence="15"/>
<comment type="subcellular location">
    <subcellularLocation>
        <location evidence="1">Endomembrane system</location>
        <topology evidence="1">Multi-pass membrane protein</topology>
    </subcellularLocation>
    <subcellularLocation>
        <location evidence="2">Golgi apparatus membrane</location>
    </subcellularLocation>
</comment>
<keyword evidence="4 15" id="KW-0808">Transferase</keyword>
<comment type="similarity">
    <text evidence="3 15">Belongs to the DHHC palmitoyltransferase family.</text>
</comment>
<evidence type="ECO:0000256" key="7">
    <source>
        <dbReference type="ARBA" id="ARBA00022989"/>
    </source>
</evidence>
<dbReference type="SUPFAM" id="SSF48403">
    <property type="entry name" value="Ankyrin repeat"/>
    <property type="match status" value="1"/>
</dbReference>
<dbReference type="GO" id="GO:0000139">
    <property type="term" value="C:Golgi membrane"/>
    <property type="evidence" value="ECO:0007669"/>
    <property type="project" value="UniProtKB-SubCell"/>
</dbReference>
<dbReference type="PANTHER" id="PTHR24161:SF17">
    <property type="entry name" value="PALMITOYLTRANSFERASE"/>
    <property type="match status" value="1"/>
</dbReference>
<comment type="catalytic activity">
    <reaction evidence="13 15">
        <text>L-cysteinyl-[protein] + hexadecanoyl-CoA = S-hexadecanoyl-L-cysteinyl-[protein] + CoA</text>
        <dbReference type="Rhea" id="RHEA:36683"/>
        <dbReference type="Rhea" id="RHEA-COMP:10131"/>
        <dbReference type="Rhea" id="RHEA-COMP:11032"/>
        <dbReference type="ChEBI" id="CHEBI:29950"/>
        <dbReference type="ChEBI" id="CHEBI:57287"/>
        <dbReference type="ChEBI" id="CHEBI:57379"/>
        <dbReference type="ChEBI" id="CHEBI:74151"/>
        <dbReference type="EC" id="2.3.1.225"/>
    </reaction>
</comment>
<feature type="compositionally biased region" description="Acidic residues" evidence="16">
    <location>
        <begin position="1"/>
        <end position="11"/>
    </location>
</feature>
<dbReference type="Pfam" id="PF01529">
    <property type="entry name" value="DHHC"/>
    <property type="match status" value="1"/>
</dbReference>
<dbReference type="InterPro" id="IPR001594">
    <property type="entry name" value="Palmitoyltrfase_DHHC"/>
</dbReference>
<feature type="compositionally biased region" description="Low complexity" evidence="16">
    <location>
        <begin position="20"/>
        <end position="35"/>
    </location>
</feature>
<evidence type="ECO:0000256" key="11">
    <source>
        <dbReference type="ARBA" id="ARBA00023139"/>
    </source>
</evidence>
<keyword evidence="10 15" id="KW-0472">Membrane</keyword>
<dbReference type="GO" id="GO:0019706">
    <property type="term" value="F:protein-cysteine S-palmitoyltransferase activity"/>
    <property type="evidence" value="ECO:0007669"/>
    <property type="project" value="UniProtKB-EC"/>
</dbReference>
<evidence type="ECO:0000313" key="19">
    <source>
        <dbReference type="Proteomes" id="UP000290289"/>
    </source>
</evidence>
<reference evidence="18 19" key="1">
    <citation type="submission" date="2018-10" db="EMBL/GenBank/DDBJ databases">
        <title>A high-quality apple genome assembly.</title>
        <authorList>
            <person name="Hu J."/>
        </authorList>
    </citation>
    <scope>NUCLEOTIDE SEQUENCE [LARGE SCALE GENOMIC DNA]</scope>
    <source>
        <strain evidence="19">cv. HFTH1</strain>
        <tissue evidence="18">Young leaf</tissue>
    </source>
</reference>
<dbReference type="FunFam" id="1.25.40.20:FF:000300">
    <property type="entry name" value="S-acyltransferase"/>
    <property type="match status" value="1"/>
</dbReference>
<evidence type="ECO:0000256" key="9">
    <source>
        <dbReference type="ARBA" id="ARBA00023043"/>
    </source>
</evidence>
<keyword evidence="8" id="KW-0333">Golgi apparatus</keyword>
<feature type="domain" description="Palmitoyltransferase DHHC" evidence="17">
    <location>
        <begin position="411"/>
        <end position="538"/>
    </location>
</feature>
<dbReference type="SMART" id="SM00248">
    <property type="entry name" value="ANK"/>
    <property type="match status" value="7"/>
</dbReference>
<keyword evidence="11" id="KW-0564">Palmitate</keyword>
<dbReference type="EMBL" id="RDQH01000341">
    <property type="protein sequence ID" value="RXH74358.1"/>
    <property type="molecule type" value="Genomic_DNA"/>
</dbReference>
<feature type="repeat" description="ANK" evidence="14">
    <location>
        <begin position="105"/>
        <end position="137"/>
    </location>
</feature>
<evidence type="ECO:0000256" key="4">
    <source>
        <dbReference type="ARBA" id="ARBA00022679"/>
    </source>
</evidence>
<name>A0A498HS33_MALDO</name>
<feature type="repeat" description="ANK" evidence="14">
    <location>
        <begin position="72"/>
        <end position="104"/>
    </location>
</feature>
<evidence type="ECO:0000259" key="17">
    <source>
        <dbReference type="Pfam" id="PF01529"/>
    </source>
</evidence>
<keyword evidence="19" id="KW-1185">Reference proteome</keyword>
<evidence type="ECO:0000256" key="15">
    <source>
        <dbReference type="RuleBase" id="RU079119"/>
    </source>
</evidence>
<evidence type="ECO:0000256" key="3">
    <source>
        <dbReference type="ARBA" id="ARBA00008574"/>
    </source>
</evidence>
<comment type="caution">
    <text evidence="18">The sequence shown here is derived from an EMBL/GenBank/DDBJ whole genome shotgun (WGS) entry which is preliminary data.</text>
</comment>
<dbReference type="STRING" id="3750.A0A498HS33"/>
<protein>
    <recommendedName>
        <fullName evidence="15">S-acyltransferase</fullName>
        <ecNumber evidence="15">2.3.1.225</ecNumber>
    </recommendedName>
    <alternativeName>
        <fullName evidence="15">Palmitoyltransferase</fullName>
    </alternativeName>
</protein>
<dbReference type="PROSITE" id="PS50216">
    <property type="entry name" value="DHHC"/>
    <property type="match status" value="1"/>
</dbReference>
<evidence type="ECO:0000256" key="13">
    <source>
        <dbReference type="ARBA" id="ARBA00048048"/>
    </source>
</evidence>
<feature type="region of interest" description="Disordered" evidence="16">
    <location>
        <begin position="1"/>
        <end position="35"/>
    </location>
</feature>
<dbReference type="InterPro" id="IPR036770">
    <property type="entry name" value="Ankyrin_rpt-contain_sf"/>
</dbReference>
<dbReference type="Gene3D" id="1.25.40.20">
    <property type="entry name" value="Ankyrin repeat-containing domain"/>
    <property type="match status" value="2"/>
</dbReference>
<comment type="domain">
    <text evidence="15">The DHHC domain is required for palmitoyltransferase activity.</text>
</comment>
<keyword evidence="7 15" id="KW-1133">Transmembrane helix</keyword>
<dbReference type="Proteomes" id="UP000290289">
    <property type="component" value="Chromosome 15"/>
</dbReference>
<evidence type="ECO:0000256" key="8">
    <source>
        <dbReference type="ARBA" id="ARBA00023034"/>
    </source>
</evidence>
<keyword evidence="6" id="KW-0677">Repeat</keyword>
<dbReference type="PANTHER" id="PTHR24161">
    <property type="entry name" value="ANK_REP_REGION DOMAIN-CONTAINING PROTEIN-RELATED"/>
    <property type="match status" value="1"/>
</dbReference>
<organism evidence="18 19">
    <name type="scientific">Malus domestica</name>
    <name type="common">Apple</name>
    <name type="synonym">Pyrus malus</name>
    <dbReference type="NCBI Taxonomy" id="3750"/>
    <lineage>
        <taxon>Eukaryota</taxon>
        <taxon>Viridiplantae</taxon>
        <taxon>Streptophyta</taxon>
        <taxon>Embryophyta</taxon>
        <taxon>Tracheophyta</taxon>
        <taxon>Spermatophyta</taxon>
        <taxon>Magnoliopsida</taxon>
        <taxon>eudicotyledons</taxon>
        <taxon>Gunneridae</taxon>
        <taxon>Pentapetalae</taxon>
        <taxon>rosids</taxon>
        <taxon>fabids</taxon>
        <taxon>Rosales</taxon>
        <taxon>Rosaceae</taxon>
        <taxon>Amygdaloideae</taxon>
        <taxon>Maleae</taxon>
        <taxon>Malus</taxon>
    </lineage>
</organism>
<feature type="transmembrane region" description="Helical" evidence="15">
    <location>
        <begin position="500"/>
        <end position="522"/>
    </location>
</feature>